<gene>
    <name evidence="2" type="ORF">K491DRAFT_578346</name>
</gene>
<accession>A0A6A6SSF3</accession>
<dbReference type="InterPro" id="IPR011333">
    <property type="entry name" value="SKP1/BTB/POZ_sf"/>
</dbReference>
<organism evidence="2 3">
    <name type="scientific">Lophiostoma macrostomum CBS 122681</name>
    <dbReference type="NCBI Taxonomy" id="1314788"/>
    <lineage>
        <taxon>Eukaryota</taxon>
        <taxon>Fungi</taxon>
        <taxon>Dikarya</taxon>
        <taxon>Ascomycota</taxon>
        <taxon>Pezizomycotina</taxon>
        <taxon>Dothideomycetes</taxon>
        <taxon>Pleosporomycetidae</taxon>
        <taxon>Pleosporales</taxon>
        <taxon>Lophiostomataceae</taxon>
        <taxon>Lophiostoma</taxon>
    </lineage>
</organism>
<sequence length="74" mass="8785">LFNNPMLSDVKIVQIFGEERFEYYGHRAILSANSRWFFNAFKGPFVEAQEPVTKVFNDDPDIFRLMLKFIYNSD</sequence>
<reference evidence="2" key="1">
    <citation type="journal article" date="2020" name="Stud. Mycol.">
        <title>101 Dothideomycetes genomes: a test case for predicting lifestyles and emergence of pathogens.</title>
        <authorList>
            <person name="Haridas S."/>
            <person name="Albert R."/>
            <person name="Binder M."/>
            <person name="Bloem J."/>
            <person name="Labutti K."/>
            <person name="Salamov A."/>
            <person name="Andreopoulos B."/>
            <person name="Baker S."/>
            <person name="Barry K."/>
            <person name="Bills G."/>
            <person name="Bluhm B."/>
            <person name="Cannon C."/>
            <person name="Castanera R."/>
            <person name="Culley D."/>
            <person name="Daum C."/>
            <person name="Ezra D."/>
            <person name="Gonzalez J."/>
            <person name="Henrissat B."/>
            <person name="Kuo A."/>
            <person name="Liang C."/>
            <person name="Lipzen A."/>
            <person name="Lutzoni F."/>
            <person name="Magnuson J."/>
            <person name="Mondo S."/>
            <person name="Nolan M."/>
            <person name="Ohm R."/>
            <person name="Pangilinan J."/>
            <person name="Park H.-J."/>
            <person name="Ramirez L."/>
            <person name="Alfaro M."/>
            <person name="Sun H."/>
            <person name="Tritt A."/>
            <person name="Yoshinaga Y."/>
            <person name="Zwiers L.-H."/>
            <person name="Turgeon B."/>
            <person name="Goodwin S."/>
            <person name="Spatafora J."/>
            <person name="Crous P."/>
            <person name="Grigoriev I."/>
        </authorList>
    </citation>
    <scope>NUCLEOTIDE SEQUENCE</scope>
    <source>
        <strain evidence="2">CBS 122681</strain>
    </source>
</reference>
<keyword evidence="3" id="KW-1185">Reference proteome</keyword>
<proteinExistence type="predicted"/>
<feature type="domain" description="BTB" evidence="1">
    <location>
        <begin position="8"/>
        <end position="74"/>
    </location>
</feature>
<evidence type="ECO:0000313" key="2">
    <source>
        <dbReference type="EMBL" id="KAF2650715.1"/>
    </source>
</evidence>
<dbReference type="OrthoDB" id="6359816at2759"/>
<dbReference type="InterPro" id="IPR000210">
    <property type="entry name" value="BTB/POZ_dom"/>
</dbReference>
<evidence type="ECO:0000313" key="3">
    <source>
        <dbReference type="Proteomes" id="UP000799324"/>
    </source>
</evidence>
<dbReference type="Gene3D" id="3.30.710.10">
    <property type="entry name" value="Potassium Channel Kv1.1, Chain A"/>
    <property type="match status" value="1"/>
</dbReference>
<dbReference type="Pfam" id="PF00651">
    <property type="entry name" value="BTB"/>
    <property type="match status" value="1"/>
</dbReference>
<dbReference type="AlphaFoldDB" id="A0A6A6SSF3"/>
<dbReference type="Proteomes" id="UP000799324">
    <property type="component" value="Unassembled WGS sequence"/>
</dbReference>
<feature type="non-terminal residue" evidence="2">
    <location>
        <position position="1"/>
    </location>
</feature>
<protein>
    <recommendedName>
        <fullName evidence="1">BTB domain-containing protein</fullName>
    </recommendedName>
</protein>
<feature type="non-terminal residue" evidence="2">
    <location>
        <position position="74"/>
    </location>
</feature>
<dbReference type="SUPFAM" id="SSF54695">
    <property type="entry name" value="POZ domain"/>
    <property type="match status" value="1"/>
</dbReference>
<dbReference type="PROSITE" id="PS50097">
    <property type="entry name" value="BTB"/>
    <property type="match status" value="1"/>
</dbReference>
<name>A0A6A6SSF3_9PLEO</name>
<dbReference type="EMBL" id="MU004446">
    <property type="protein sequence ID" value="KAF2650715.1"/>
    <property type="molecule type" value="Genomic_DNA"/>
</dbReference>
<evidence type="ECO:0000259" key="1">
    <source>
        <dbReference type="PROSITE" id="PS50097"/>
    </source>
</evidence>